<keyword evidence="4" id="KW-1185">Reference proteome</keyword>
<accession>A0A9P9ARU5</accession>
<reference evidence="3 4" key="1">
    <citation type="journal article" date="2021" name="Nat. Commun.">
        <title>Genetic determinants of endophytism in the Arabidopsis root mycobiome.</title>
        <authorList>
            <person name="Mesny F."/>
            <person name="Miyauchi S."/>
            <person name="Thiergart T."/>
            <person name="Pickel B."/>
            <person name="Atanasova L."/>
            <person name="Karlsson M."/>
            <person name="Huettel B."/>
            <person name="Barry K.W."/>
            <person name="Haridas S."/>
            <person name="Chen C."/>
            <person name="Bauer D."/>
            <person name="Andreopoulos W."/>
            <person name="Pangilinan J."/>
            <person name="LaButti K."/>
            <person name="Riley R."/>
            <person name="Lipzen A."/>
            <person name="Clum A."/>
            <person name="Drula E."/>
            <person name="Henrissat B."/>
            <person name="Kohler A."/>
            <person name="Grigoriev I.V."/>
            <person name="Martin F.M."/>
            <person name="Hacquard S."/>
        </authorList>
    </citation>
    <scope>NUCLEOTIDE SEQUENCE [LARGE SCALE GENOMIC DNA]</scope>
    <source>
        <strain evidence="3 4">MPI-CAGE-CH-0241</strain>
    </source>
</reference>
<protein>
    <submittedName>
        <fullName evidence="3">Uncharacterized protein</fullName>
    </submittedName>
</protein>
<evidence type="ECO:0000313" key="3">
    <source>
        <dbReference type="EMBL" id="KAH6893339.1"/>
    </source>
</evidence>
<evidence type="ECO:0000256" key="2">
    <source>
        <dbReference type="SAM" id="Phobius"/>
    </source>
</evidence>
<keyword evidence="2" id="KW-0812">Transmembrane</keyword>
<sequence length="235" mass="26588">MFVLCRCRCHDVACVSCHACFVPLISACPLVCLLDFPAGAHVVSSVVVFPWLTRCLTLLLSVPYVIPSLASLVIRVGRRWHLRWATHFALSGHVRGASERERGRKERGRDNGSRLKEKTGRQVSVNCQVLDSWQQLTMLVAQARRIARVLVFAPLLLLLCCFALPTRPPFNKPFVTVITIAGLHHPNPKRRRLFIAATISSKPFPLLPFVFVYQLHMPDCRTTTKRTTNFSRLHI</sequence>
<dbReference type="EMBL" id="JAGPYM010000006">
    <property type="protein sequence ID" value="KAH6893339.1"/>
    <property type="molecule type" value="Genomic_DNA"/>
</dbReference>
<name>A0A9P9ARU5_9HYPO</name>
<dbReference type="AlphaFoldDB" id="A0A9P9ARU5"/>
<dbReference type="PROSITE" id="PS51257">
    <property type="entry name" value="PROKAR_LIPOPROTEIN"/>
    <property type="match status" value="1"/>
</dbReference>
<feature type="transmembrane region" description="Helical" evidence="2">
    <location>
        <begin position="51"/>
        <end position="74"/>
    </location>
</feature>
<dbReference type="Proteomes" id="UP000777438">
    <property type="component" value="Unassembled WGS sequence"/>
</dbReference>
<keyword evidence="2" id="KW-1133">Transmembrane helix</keyword>
<organism evidence="3 4">
    <name type="scientific">Thelonectria olida</name>
    <dbReference type="NCBI Taxonomy" id="1576542"/>
    <lineage>
        <taxon>Eukaryota</taxon>
        <taxon>Fungi</taxon>
        <taxon>Dikarya</taxon>
        <taxon>Ascomycota</taxon>
        <taxon>Pezizomycotina</taxon>
        <taxon>Sordariomycetes</taxon>
        <taxon>Hypocreomycetidae</taxon>
        <taxon>Hypocreales</taxon>
        <taxon>Nectriaceae</taxon>
        <taxon>Thelonectria</taxon>
    </lineage>
</organism>
<keyword evidence="2" id="KW-0472">Membrane</keyword>
<feature type="region of interest" description="Disordered" evidence="1">
    <location>
        <begin position="99"/>
        <end position="119"/>
    </location>
</feature>
<evidence type="ECO:0000313" key="4">
    <source>
        <dbReference type="Proteomes" id="UP000777438"/>
    </source>
</evidence>
<proteinExistence type="predicted"/>
<gene>
    <name evidence="3" type="ORF">B0T10DRAFT_270918</name>
</gene>
<feature type="transmembrane region" description="Helical" evidence="2">
    <location>
        <begin position="146"/>
        <end position="165"/>
    </location>
</feature>
<comment type="caution">
    <text evidence="3">The sequence shown here is derived from an EMBL/GenBank/DDBJ whole genome shotgun (WGS) entry which is preliminary data.</text>
</comment>
<evidence type="ECO:0000256" key="1">
    <source>
        <dbReference type="SAM" id="MobiDB-lite"/>
    </source>
</evidence>
<feature type="transmembrane region" description="Helical" evidence="2">
    <location>
        <begin position="193"/>
        <end position="216"/>
    </location>
</feature>